<keyword evidence="6 14" id="KW-0406">Ion transport</keyword>
<evidence type="ECO:0000256" key="7">
    <source>
        <dbReference type="ARBA" id="ARBA00023136"/>
    </source>
</evidence>
<dbReference type="EMBL" id="DS469552">
    <property type="protein sequence ID" value="EDO43642.1"/>
    <property type="molecule type" value="Genomic_DNA"/>
</dbReference>
<dbReference type="InterPro" id="IPR018000">
    <property type="entry name" value="Neurotransmitter_ion_chnl_CS"/>
</dbReference>
<dbReference type="GO" id="GO:0004888">
    <property type="term" value="F:transmembrane signaling receptor activity"/>
    <property type="evidence" value="ECO:0007669"/>
    <property type="project" value="InterPro"/>
</dbReference>
<organism evidence="17 18">
    <name type="scientific">Nematostella vectensis</name>
    <name type="common">Starlet sea anemone</name>
    <dbReference type="NCBI Taxonomy" id="45351"/>
    <lineage>
        <taxon>Eukaryota</taxon>
        <taxon>Metazoa</taxon>
        <taxon>Cnidaria</taxon>
        <taxon>Anthozoa</taxon>
        <taxon>Hexacorallia</taxon>
        <taxon>Actiniaria</taxon>
        <taxon>Edwardsiidae</taxon>
        <taxon>Nematostella</taxon>
    </lineage>
</organism>
<dbReference type="AlphaFoldDB" id="A7RY59"/>
<feature type="non-terminal residue" evidence="17">
    <location>
        <position position="291"/>
    </location>
</feature>
<dbReference type="PRINTS" id="PR00252">
    <property type="entry name" value="NRIONCHANNEL"/>
</dbReference>
<dbReference type="CDD" id="cd18997">
    <property type="entry name" value="LGIC_ECD_nAChR"/>
    <property type="match status" value="1"/>
</dbReference>
<dbReference type="InterPro" id="IPR036734">
    <property type="entry name" value="Neur_chan_lig-bd_sf"/>
</dbReference>
<dbReference type="GO" id="GO:0005231">
    <property type="term" value="F:excitatory extracellular ligand-gated monoatomic ion channel activity"/>
    <property type="evidence" value="ECO:0000318"/>
    <property type="project" value="GO_Central"/>
</dbReference>
<dbReference type="GO" id="GO:1904315">
    <property type="term" value="F:transmitter-gated monoatomic ion channel activity involved in regulation of postsynaptic membrane potential"/>
    <property type="evidence" value="ECO:0000318"/>
    <property type="project" value="GO_Central"/>
</dbReference>
<comment type="subcellular location">
    <subcellularLocation>
        <location evidence="13">Synaptic cell membrane</location>
        <topology evidence="13">Multi-pass membrane protein</topology>
    </subcellularLocation>
</comment>
<dbReference type="SUPFAM" id="SSF90112">
    <property type="entry name" value="Neurotransmitter-gated ion-channel transmembrane pore"/>
    <property type="match status" value="1"/>
</dbReference>
<name>A7RY59_NEMVE</name>
<evidence type="ECO:0000256" key="4">
    <source>
        <dbReference type="ARBA" id="ARBA00022989"/>
    </source>
</evidence>
<dbReference type="GO" id="GO:0005886">
    <property type="term" value="C:plasma membrane"/>
    <property type="evidence" value="ECO:0000318"/>
    <property type="project" value="GO_Central"/>
</dbReference>
<evidence type="ECO:0000256" key="10">
    <source>
        <dbReference type="ARBA" id="ARBA00023180"/>
    </source>
</evidence>
<dbReference type="OMA" id="DRFFFCC"/>
<dbReference type="GO" id="GO:1902495">
    <property type="term" value="C:transmembrane transporter complex"/>
    <property type="evidence" value="ECO:0000318"/>
    <property type="project" value="GO_Central"/>
</dbReference>
<dbReference type="FunFam" id="2.70.170.10:FF:000005">
    <property type="entry name" value="Neuronal nicotinic acetylcholine receptor alpha4 subunit"/>
    <property type="match status" value="1"/>
</dbReference>
<dbReference type="InterPro" id="IPR036719">
    <property type="entry name" value="Neuro-gated_channel_TM_sf"/>
</dbReference>
<feature type="transmembrane region" description="Helical" evidence="14">
    <location>
        <begin position="213"/>
        <end position="232"/>
    </location>
</feature>
<evidence type="ECO:0000256" key="3">
    <source>
        <dbReference type="ARBA" id="ARBA00022692"/>
    </source>
</evidence>
<keyword evidence="8" id="KW-1015">Disulfide bond</keyword>
<evidence type="ECO:0000256" key="5">
    <source>
        <dbReference type="ARBA" id="ARBA00023018"/>
    </source>
</evidence>
<dbReference type="PhylomeDB" id="A7RY59"/>
<dbReference type="InterPro" id="IPR006202">
    <property type="entry name" value="Neur_chan_lig-bd"/>
</dbReference>
<keyword evidence="3 14" id="KW-0812">Transmembrane</keyword>
<evidence type="ECO:0000256" key="2">
    <source>
        <dbReference type="ARBA" id="ARBA00022475"/>
    </source>
</evidence>
<dbReference type="GO" id="GO:0045202">
    <property type="term" value="C:synapse"/>
    <property type="evidence" value="ECO:0000318"/>
    <property type="project" value="GO_Central"/>
</dbReference>
<dbReference type="GO" id="GO:0034220">
    <property type="term" value="P:monoatomic ion transmembrane transport"/>
    <property type="evidence" value="ECO:0000318"/>
    <property type="project" value="GO_Central"/>
</dbReference>
<dbReference type="PRINTS" id="PR00254">
    <property type="entry name" value="NICOTINICR"/>
</dbReference>
<evidence type="ECO:0000256" key="11">
    <source>
        <dbReference type="ARBA" id="ARBA00023286"/>
    </source>
</evidence>
<keyword evidence="1 14" id="KW-0813">Transport</keyword>
<dbReference type="GO" id="GO:0042391">
    <property type="term" value="P:regulation of membrane potential"/>
    <property type="evidence" value="ECO:0000318"/>
    <property type="project" value="GO_Central"/>
</dbReference>
<evidence type="ECO:0000259" key="15">
    <source>
        <dbReference type="Pfam" id="PF02931"/>
    </source>
</evidence>
<dbReference type="HOGENOM" id="CLU_018074_2_1_1"/>
<keyword evidence="11" id="KW-1071">Ligand-gated ion channel</keyword>
<evidence type="ECO:0000313" key="17">
    <source>
        <dbReference type="EMBL" id="EDO43642.1"/>
    </source>
</evidence>
<feature type="domain" description="Neurotransmitter-gated ion-channel transmembrane" evidence="16">
    <location>
        <begin position="219"/>
        <end position="288"/>
    </location>
</feature>
<gene>
    <name evidence="17" type="ORF">NEMVEDRAFT_v1g97337</name>
</gene>
<dbReference type="InterPro" id="IPR038050">
    <property type="entry name" value="Neuro_actylchol_rec"/>
</dbReference>
<proteinExistence type="inferred from homology"/>
<evidence type="ECO:0000256" key="14">
    <source>
        <dbReference type="RuleBase" id="RU000687"/>
    </source>
</evidence>
<keyword evidence="9" id="KW-0675">Receptor</keyword>
<dbReference type="InterPro" id="IPR006029">
    <property type="entry name" value="Neurotrans-gated_channel_TM"/>
</dbReference>
<feature type="transmembrane region" description="Helical" evidence="14">
    <location>
        <begin position="271"/>
        <end position="289"/>
    </location>
</feature>
<keyword evidence="18" id="KW-1185">Reference proteome</keyword>
<comment type="similarity">
    <text evidence="14">Belongs to the ligand-gated ion channel (TC 1.A.9) family.</text>
</comment>
<dbReference type="GO" id="GO:0043005">
    <property type="term" value="C:neuron projection"/>
    <property type="evidence" value="ECO:0000318"/>
    <property type="project" value="GO_Central"/>
</dbReference>
<evidence type="ECO:0000259" key="16">
    <source>
        <dbReference type="Pfam" id="PF02932"/>
    </source>
</evidence>
<sequence length="291" mass="33405">YENKLLKDLFSNYNPSVRPVLKATSSVTVQLGVSLHQIIDLDERNQILISNLWVRQKWNNPLLTWDPTHFGNLTSINVDPLRVWRPDLILYNNADRDTDGALDRFYTKVQLKFDGSSLWLAPIIFKSTCKFDVAYFPFDEQSCILKFGSWTYDGLRLNIVPENGTDIGIDKFVSNGEWELTGVSANRNVMFYDCCVEPYPDVTFTLKIRRLTLFYYMNMLIPCFLITGLTLLSYILPPESGERITLVVTSLLAQAVYLLLVSEIMPPVAEVVPLISIYYTTAMFMVTVFKF</sequence>
<dbReference type="Pfam" id="PF02931">
    <property type="entry name" value="Neur_chan_LBD"/>
    <property type="match status" value="1"/>
</dbReference>
<dbReference type="Proteomes" id="UP000001593">
    <property type="component" value="Unassembled WGS sequence"/>
</dbReference>
<dbReference type="Gene3D" id="1.20.58.390">
    <property type="entry name" value="Neurotransmitter-gated ion-channel transmembrane domain"/>
    <property type="match status" value="1"/>
</dbReference>
<accession>A7RY59</accession>
<dbReference type="PANTHER" id="PTHR18945">
    <property type="entry name" value="NEUROTRANSMITTER GATED ION CHANNEL"/>
    <property type="match status" value="1"/>
</dbReference>
<evidence type="ECO:0000313" key="18">
    <source>
        <dbReference type="Proteomes" id="UP000001593"/>
    </source>
</evidence>
<evidence type="ECO:0000256" key="1">
    <source>
        <dbReference type="ARBA" id="ARBA00022448"/>
    </source>
</evidence>
<dbReference type="GO" id="GO:0007268">
    <property type="term" value="P:chemical synaptic transmission"/>
    <property type="evidence" value="ECO:0000318"/>
    <property type="project" value="GO_Central"/>
</dbReference>
<evidence type="ECO:0000256" key="8">
    <source>
        <dbReference type="ARBA" id="ARBA00023157"/>
    </source>
</evidence>
<keyword evidence="12 14" id="KW-0407">Ion channel</keyword>
<dbReference type="CDD" id="cd19051">
    <property type="entry name" value="LGIC_TM_cation"/>
    <property type="match status" value="1"/>
</dbReference>
<evidence type="ECO:0000256" key="6">
    <source>
        <dbReference type="ARBA" id="ARBA00023065"/>
    </source>
</evidence>
<dbReference type="GO" id="GO:0022848">
    <property type="term" value="F:acetylcholine-gated monoatomic cation-selective channel activity"/>
    <property type="evidence" value="ECO:0007669"/>
    <property type="project" value="InterPro"/>
</dbReference>
<dbReference type="InterPro" id="IPR006201">
    <property type="entry name" value="Neur_channel"/>
</dbReference>
<dbReference type="STRING" id="45351.A7RY59"/>
<dbReference type="InParanoid" id="A7RY59"/>
<evidence type="ECO:0000256" key="9">
    <source>
        <dbReference type="ARBA" id="ARBA00023170"/>
    </source>
</evidence>
<feature type="transmembrane region" description="Helical" evidence="14">
    <location>
        <begin position="244"/>
        <end position="265"/>
    </location>
</feature>
<keyword evidence="2" id="KW-1003">Cell membrane</keyword>
<dbReference type="Gene3D" id="2.70.170.10">
    <property type="entry name" value="Neurotransmitter-gated ion-channel ligand-binding domain"/>
    <property type="match status" value="1"/>
</dbReference>
<keyword evidence="5" id="KW-0770">Synapse</keyword>
<keyword evidence="10" id="KW-0325">Glycoprotein</keyword>
<dbReference type="GO" id="GO:0045211">
    <property type="term" value="C:postsynaptic membrane"/>
    <property type="evidence" value="ECO:0007669"/>
    <property type="project" value="InterPro"/>
</dbReference>
<feature type="domain" description="Neurotransmitter-gated ion-channel ligand-binding" evidence="15">
    <location>
        <begin position="2"/>
        <end position="211"/>
    </location>
</feature>
<dbReference type="SUPFAM" id="SSF63712">
    <property type="entry name" value="Nicotinic receptor ligand binding domain-like"/>
    <property type="match status" value="1"/>
</dbReference>
<evidence type="ECO:0000256" key="12">
    <source>
        <dbReference type="ARBA" id="ARBA00023303"/>
    </source>
</evidence>
<protein>
    <submittedName>
        <fullName evidence="17">Uncharacterized protein</fullName>
    </submittedName>
</protein>
<keyword evidence="4 14" id="KW-1133">Transmembrane helix</keyword>
<dbReference type="Pfam" id="PF02932">
    <property type="entry name" value="Neur_chan_memb"/>
    <property type="match status" value="1"/>
</dbReference>
<comment type="caution">
    <text evidence="14">Lacks conserved residue(s) required for the propagation of feature annotation.</text>
</comment>
<dbReference type="eggNOG" id="KOG3645">
    <property type="taxonomic scope" value="Eukaryota"/>
</dbReference>
<keyword evidence="7 14" id="KW-0472">Membrane</keyword>
<dbReference type="FunFam" id="1.20.58.390:FF:000064">
    <property type="entry name" value="Neuronal acetylcholine receptor subunit alpha-7"/>
    <property type="match status" value="1"/>
</dbReference>
<dbReference type="PROSITE" id="PS00236">
    <property type="entry name" value="NEUROTR_ION_CHANNEL"/>
    <property type="match status" value="1"/>
</dbReference>
<dbReference type="KEGG" id="nve:5515576"/>
<dbReference type="InterPro" id="IPR002394">
    <property type="entry name" value="Nicotinic_acetylcholine_rcpt"/>
</dbReference>
<reference evidence="17 18" key="1">
    <citation type="journal article" date="2007" name="Science">
        <title>Sea anemone genome reveals ancestral eumetazoan gene repertoire and genomic organization.</title>
        <authorList>
            <person name="Putnam N.H."/>
            <person name="Srivastava M."/>
            <person name="Hellsten U."/>
            <person name="Dirks B."/>
            <person name="Chapman J."/>
            <person name="Salamov A."/>
            <person name="Terry A."/>
            <person name="Shapiro H."/>
            <person name="Lindquist E."/>
            <person name="Kapitonov V.V."/>
            <person name="Jurka J."/>
            <person name="Genikhovich G."/>
            <person name="Grigoriev I.V."/>
            <person name="Lucas S.M."/>
            <person name="Steele R.E."/>
            <person name="Finnerty J.R."/>
            <person name="Technau U."/>
            <person name="Martindale M.Q."/>
            <person name="Rokhsar D.S."/>
        </authorList>
    </citation>
    <scope>NUCLEOTIDE SEQUENCE [LARGE SCALE GENOMIC DNA]</scope>
    <source>
        <strain evidence="18">CH2 X CH6</strain>
    </source>
</reference>
<evidence type="ECO:0000256" key="13">
    <source>
        <dbReference type="ARBA" id="ARBA00034099"/>
    </source>
</evidence>